<name>A0ABD6EEJ6_9BILA</name>
<reference evidence="2 3" key="1">
    <citation type="submission" date="2024-08" db="EMBL/GenBank/DDBJ databases">
        <title>Gnathostoma spinigerum genome.</title>
        <authorList>
            <person name="Gonzalez-Bertolin B."/>
            <person name="Monzon S."/>
            <person name="Zaballos A."/>
            <person name="Jimenez P."/>
            <person name="Dekumyoy P."/>
            <person name="Varona S."/>
            <person name="Cuesta I."/>
            <person name="Sumanam S."/>
            <person name="Adisakwattana P."/>
            <person name="Gasser R.B."/>
            <person name="Hernandez-Gonzalez A."/>
            <person name="Young N.D."/>
            <person name="Perteguer M.J."/>
        </authorList>
    </citation>
    <scope>NUCLEOTIDE SEQUENCE [LARGE SCALE GENOMIC DNA]</scope>
    <source>
        <strain evidence="2">AL3</strain>
        <tissue evidence="2">Liver</tissue>
    </source>
</reference>
<evidence type="ECO:0000313" key="2">
    <source>
        <dbReference type="EMBL" id="MFH4975784.1"/>
    </source>
</evidence>
<evidence type="ECO:0000313" key="3">
    <source>
        <dbReference type="Proteomes" id="UP001608902"/>
    </source>
</evidence>
<protein>
    <submittedName>
        <fullName evidence="2">Uncharacterized protein</fullName>
    </submittedName>
</protein>
<accession>A0ABD6EEJ6</accession>
<feature type="region of interest" description="Disordered" evidence="1">
    <location>
        <begin position="169"/>
        <end position="193"/>
    </location>
</feature>
<gene>
    <name evidence="2" type="ORF">AB6A40_002493</name>
</gene>
<dbReference type="EMBL" id="JBGFUD010001125">
    <property type="protein sequence ID" value="MFH4975784.1"/>
    <property type="molecule type" value="Genomic_DNA"/>
</dbReference>
<sequence>MRMQQAKSFTALKAENYTYGTFVKNEKKSPEGRSKTHPPLGITRERPGISVKNLHVSTRTPVGNHLRDHSRLSNRSQNAKLGKAAKVFVDRTRGGNVKSIIGTSRLFKKVNSKKHQGLSQSSYPAVLRPFSKAVTPDDEESLEIWPGEIHDSILLKELEEYDEELEKTARRARAKPRMTSTTQKVPPYKRKQKSVIVPRLPSARSLRPTTKGETLIPLRAPVSVEPHMQSPLEQRFPSMDVDRLSYLPQTSFSPPAFPPNPFMLGTSLWQQLFGSFQNFPQTPFAATIPDYTKVH</sequence>
<evidence type="ECO:0000256" key="1">
    <source>
        <dbReference type="SAM" id="MobiDB-lite"/>
    </source>
</evidence>
<proteinExistence type="predicted"/>
<comment type="caution">
    <text evidence="2">The sequence shown here is derived from an EMBL/GenBank/DDBJ whole genome shotgun (WGS) entry which is preliminary data.</text>
</comment>
<keyword evidence="3" id="KW-1185">Reference proteome</keyword>
<feature type="compositionally biased region" description="Basic and acidic residues" evidence="1">
    <location>
        <begin position="24"/>
        <end position="34"/>
    </location>
</feature>
<feature type="region of interest" description="Disordered" evidence="1">
    <location>
        <begin position="24"/>
        <end position="45"/>
    </location>
</feature>
<dbReference type="AlphaFoldDB" id="A0ABD6EEJ6"/>
<organism evidence="2 3">
    <name type="scientific">Gnathostoma spinigerum</name>
    <dbReference type="NCBI Taxonomy" id="75299"/>
    <lineage>
        <taxon>Eukaryota</taxon>
        <taxon>Metazoa</taxon>
        <taxon>Ecdysozoa</taxon>
        <taxon>Nematoda</taxon>
        <taxon>Chromadorea</taxon>
        <taxon>Rhabditida</taxon>
        <taxon>Spirurina</taxon>
        <taxon>Gnathostomatomorpha</taxon>
        <taxon>Gnathostomatoidea</taxon>
        <taxon>Gnathostomatidae</taxon>
        <taxon>Gnathostoma</taxon>
    </lineage>
</organism>
<dbReference type="Proteomes" id="UP001608902">
    <property type="component" value="Unassembled WGS sequence"/>
</dbReference>